<evidence type="ECO:0000256" key="1">
    <source>
        <dbReference type="ARBA" id="ARBA00001933"/>
    </source>
</evidence>
<dbReference type="Gene3D" id="3.90.1150.10">
    <property type="entry name" value="Aspartate Aminotransferase, domain 1"/>
    <property type="match status" value="2"/>
</dbReference>
<dbReference type="EC" id="4.1.99.1" evidence="5"/>
<evidence type="ECO:0000313" key="5">
    <source>
        <dbReference type="EMBL" id="EEJ50366.1"/>
    </source>
</evidence>
<keyword evidence="3" id="KW-0663">Pyridoxal phosphate</keyword>
<dbReference type="GO" id="GO:0009034">
    <property type="term" value="F:tryptophanase activity"/>
    <property type="evidence" value="ECO:0007669"/>
    <property type="project" value="UniProtKB-EC"/>
</dbReference>
<dbReference type="STRING" id="585501.HMPREF6123_2347"/>
<organism evidence="5 6">
    <name type="scientific">Oribacterium sinus F0268</name>
    <dbReference type="NCBI Taxonomy" id="585501"/>
    <lineage>
        <taxon>Bacteria</taxon>
        <taxon>Bacillati</taxon>
        <taxon>Bacillota</taxon>
        <taxon>Clostridia</taxon>
        <taxon>Lachnospirales</taxon>
        <taxon>Lachnospiraceae</taxon>
        <taxon>Oribacterium</taxon>
    </lineage>
</organism>
<dbReference type="NCBIfam" id="NF009709">
    <property type="entry name" value="PRK13238.1"/>
    <property type="match status" value="1"/>
</dbReference>
<evidence type="ECO:0000259" key="4">
    <source>
        <dbReference type="Pfam" id="PF01212"/>
    </source>
</evidence>
<dbReference type="AlphaFoldDB" id="C2L0S8"/>
<dbReference type="Pfam" id="PF01212">
    <property type="entry name" value="Beta_elim_lyase"/>
    <property type="match status" value="1"/>
</dbReference>
<dbReference type="SUPFAM" id="SSF53383">
    <property type="entry name" value="PLP-dependent transferases"/>
    <property type="match status" value="1"/>
</dbReference>
<dbReference type="InterPro" id="IPR015422">
    <property type="entry name" value="PyrdxlP-dep_Trfase_small"/>
</dbReference>
<keyword evidence="5" id="KW-0456">Lyase</keyword>
<dbReference type="Proteomes" id="UP000004121">
    <property type="component" value="Unassembled WGS sequence"/>
</dbReference>
<dbReference type="EMBL" id="ACKX01000218">
    <property type="protein sequence ID" value="EEJ50366.1"/>
    <property type="molecule type" value="Genomic_DNA"/>
</dbReference>
<comment type="similarity">
    <text evidence="2">Belongs to the beta-eliminating lyase family.</text>
</comment>
<protein>
    <submittedName>
        <fullName evidence="5">Beta-eliminating lyase</fullName>
        <ecNumber evidence="5">4.1.99.1</ecNumber>
    </submittedName>
</protein>
<dbReference type="Gene3D" id="3.40.640.10">
    <property type="entry name" value="Type I PLP-dependent aspartate aminotransferase-like (Major domain)"/>
    <property type="match status" value="1"/>
</dbReference>
<dbReference type="eggNOG" id="COG3033">
    <property type="taxonomic scope" value="Bacteria"/>
</dbReference>
<reference evidence="5 6" key="1">
    <citation type="submission" date="2009-04" db="EMBL/GenBank/DDBJ databases">
        <authorList>
            <person name="Qin X."/>
            <person name="Bachman B."/>
            <person name="Battles P."/>
            <person name="Bell A."/>
            <person name="Bess C."/>
            <person name="Bickham C."/>
            <person name="Chaboub L."/>
            <person name="Chen D."/>
            <person name="Coyle M."/>
            <person name="Deiros D.R."/>
            <person name="Dinh H."/>
            <person name="Forbes L."/>
            <person name="Fowler G."/>
            <person name="Francisco L."/>
            <person name="Fu Q."/>
            <person name="Gubbala S."/>
            <person name="Hale W."/>
            <person name="Han Y."/>
            <person name="Hemphill L."/>
            <person name="Highlander S.K."/>
            <person name="Hirani K."/>
            <person name="Hogues M."/>
            <person name="Jackson L."/>
            <person name="Jakkamsetti A."/>
            <person name="Javaid M."/>
            <person name="Jiang H."/>
            <person name="Korchina V."/>
            <person name="Kovar C."/>
            <person name="Lara F."/>
            <person name="Lee S."/>
            <person name="Mata R."/>
            <person name="Mathew T."/>
            <person name="Moen C."/>
            <person name="Morales K."/>
            <person name="Munidasa M."/>
            <person name="Nazareth L."/>
            <person name="Ngo R."/>
            <person name="Nguyen L."/>
            <person name="Okwuonu G."/>
            <person name="Ongeri F."/>
            <person name="Patil S."/>
            <person name="Petrosino J."/>
            <person name="Pham C."/>
            <person name="Pham P."/>
            <person name="Pu L.-L."/>
            <person name="Puazo M."/>
            <person name="Raj R."/>
            <person name="Reid J."/>
            <person name="Rouhana J."/>
            <person name="Saada N."/>
            <person name="Shang Y."/>
            <person name="Simmons D."/>
            <person name="Thornton R."/>
            <person name="Warren J."/>
            <person name="Weissenberger G."/>
            <person name="Zhang J."/>
            <person name="Zhang L."/>
            <person name="Zhou C."/>
            <person name="Zhu D."/>
            <person name="Muzny D."/>
            <person name="Worley K."/>
            <person name="Gibbs R."/>
        </authorList>
    </citation>
    <scope>NUCLEOTIDE SEQUENCE [LARGE SCALE GENOMIC DNA]</scope>
    <source>
        <strain evidence="5 6">F0268</strain>
    </source>
</reference>
<evidence type="ECO:0000256" key="2">
    <source>
        <dbReference type="ARBA" id="ARBA00009721"/>
    </source>
</evidence>
<name>C2L0S8_9FIRM</name>
<proteinExistence type="inferred from homology"/>
<gene>
    <name evidence="5" type="primary">tnaA</name>
    <name evidence="5" type="ORF">HMPREF6123_2347</name>
</gene>
<dbReference type="HOGENOM" id="CLU_047223_0_0_9"/>
<feature type="domain" description="Aromatic amino acid beta-eliminating lyase/threonine aldolase" evidence="4">
    <location>
        <begin position="67"/>
        <end position="521"/>
    </location>
</feature>
<comment type="cofactor">
    <cofactor evidence="1">
        <name>pyridoxal 5'-phosphate</name>
        <dbReference type="ChEBI" id="CHEBI:597326"/>
    </cofactor>
</comment>
<keyword evidence="6" id="KW-1185">Reference proteome</keyword>
<dbReference type="InParanoid" id="C2L0S8"/>
<dbReference type="PANTHER" id="PTHR32325">
    <property type="entry name" value="BETA-ELIMINATING LYASE-LIKE PROTEIN-RELATED"/>
    <property type="match status" value="1"/>
</dbReference>
<evidence type="ECO:0000313" key="6">
    <source>
        <dbReference type="Proteomes" id="UP000004121"/>
    </source>
</evidence>
<dbReference type="InterPro" id="IPR015424">
    <property type="entry name" value="PyrdxlP-dep_Trfase"/>
</dbReference>
<accession>C2L0S8</accession>
<evidence type="ECO:0000256" key="3">
    <source>
        <dbReference type="ARBA" id="ARBA00022898"/>
    </source>
</evidence>
<dbReference type="InterPro" id="IPR015421">
    <property type="entry name" value="PyrdxlP-dep_Trfase_major"/>
</dbReference>
<dbReference type="PANTHER" id="PTHR32325:SF4">
    <property type="entry name" value="TRYPTOPHANASE"/>
    <property type="match status" value="1"/>
</dbReference>
<dbReference type="InterPro" id="IPR001597">
    <property type="entry name" value="ArAA_b-elim_lyase/Thr_aldolase"/>
</dbReference>
<comment type="caution">
    <text evidence="5">The sequence shown here is derived from an EMBL/GenBank/DDBJ whole genome shotgun (WGS) entry which is preliminary data.</text>
</comment>
<sequence>MTGVSKYIFIYGGIKMEYEKMLGVEAPKSWTHVVREVPTVTQEQRRKALEMTHYNEFAFPAGLLYIDCLSDSGTTSMTDTQWSAMFLADESYGRNKGYYVLLDAFRDVWERGDNQKRLINYIKEGVDKDDVEKMMNEVYLVDYEGGFINGGKYQLSRPNTFIVPQGRCAEALLFDVLKPLFAKRWPGKVFTIPSNAHFDTTEGNIKQMGNVPRNLFHKEILFEVPKSGKYEKNPFKGDMDIDKLNQLIEAVGVENVPLIYSTVTNNSVCGQAVSMKNIREVSKIAHKYNIPFVMDGARWAENCYFIKMNEEGYGDKSICEIAKEMFSYFDVVSASLKKNGHANMGGVLAFRDKGLFWQKFSEFNEDGSVKTDIGHLLKVRQISAYGNDSYGGMSGHDIMALCQGMYEEARFDYQDERVRQCQYLADGLTANGVPVVQPAGGHGIYIDVDKFFNYKRGHESFAGQALSLEMIHRYGIRCSELGDFSMEYDLKTPEQQKEVCNVVRLAINRSQFSKQHMDYIIAALTQLYKDRDTVPNLKITFGHTLPMRHFHAWAEPYAPSKEEMCEEGNYKYWEK</sequence>